<dbReference type="PANTHER" id="PTHR42788:SF17">
    <property type="entry name" value="ALIPHATIC SULFONATES IMPORT ATP-BINDING PROTEIN SSUB"/>
    <property type="match status" value="1"/>
</dbReference>
<dbReference type="InterPro" id="IPR003593">
    <property type="entry name" value="AAA+_ATPase"/>
</dbReference>
<dbReference type="AlphaFoldDB" id="A0A261SKL1"/>
<evidence type="ECO:0000256" key="2">
    <source>
        <dbReference type="ARBA" id="ARBA00022448"/>
    </source>
</evidence>
<keyword evidence="4" id="KW-0547">Nucleotide-binding</keyword>
<accession>A0A261SKL1</accession>
<dbReference type="SMART" id="SM00382">
    <property type="entry name" value="AAA"/>
    <property type="match status" value="1"/>
</dbReference>
<protein>
    <recommendedName>
        <fullName evidence="9">ABC transporter domain-containing protein</fullName>
    </recommendedName>
</protein>
<evidence type="ECO:0000256" key="6">
    <source>
        <dbReference type="ARBA" id="ARBA00022967"/>
    </source>
</evidence>
<dbReference type="InterPro" id="IPR003439">
    <property type="entry name" value="ABC_transporter-like_ATP-bd"/>
</dbReference>
<name>A0A261SKL1_9BORD</name>
<proteinExistence type="inferred from homology"/>
<evidence type="ECO:0000256" key="8">
    <source>
        <dbReference type="SAM" id="MobiDB-lite"/>
    </source>
</evidence>
<dbReference type="RefSeq" id="WP_094852047.1">
    <property type="nucleotide sequence ID" value="NZ_NEVM01000001.1"/>
</dbReference>
<evidence type="ECO:0000256" key="5">
    <source>
        <dbReference type="ARBA" id="ARBA00022840"/>
    </source>
</evidence>
<evidence type="ECO:0000256" key="3">
    <source>
        <dbReference type="ARBA" id="ARBA00022475"/>
    </source>
</evidence>
<reference evidence="11" key="1">
    <citation type="submission" date="2017-05" db="EMBL/GenBank/DDBJ databases">
        <title>Complete and WGS of Bordetella genogroups.</title>
        <authorList>
            <person name="Spilker T."/>
            <person name="Lipuma J."/>
        </authorList>
    </citation>
    <scope>NUCLEOTIDE SEQUENCE [LARGE SCALE GENOMIC DNA]</scope>
    <source>
        <strain evidence="11">AU16122</strain>
    </source>
</reference>
<keyword evidence="5" id="KW-0067">ATP-binding</keyword>
<evidence type="ECO:0000256" key="4">
    <source>
        <dbReference type="ARBA" id="ARBA00022741"/>
    </source>
</evidence>
<gene>
    <name evidence="10" type="ORF">CAL29_06165</name>
</gene>
<dbReference type="EMBL" id="NEVM01000001">
    <property type="protein sequence ID" value="OZI37944.1"/>
    <property type="molecule type" value="Genomic_DNA"/>
</dbReference>
<dbReference type="GO" id="GO:0016887">
    <property type="term" value="F:ATP hydrolysis activity"/>
    <property type="evidence" value="ECO:0007669"/>
    <property type="project" value="InterPro"/>
</dbReference>
<dbReference type="PANTHER" id="PTHR42788">
    <property type="entry name" value="TAURINE IMPORT ATP-BINDING PROTEIN-RELATED"/>
    <property type="match status" value="1"/>
</dbReference>
<dbReference type="Pfam" id="PF00005">
    <property type="entry name" value="ABC_tran"/>
    <property type="match status" value="1"/>
</dbReference>
<dbReference type="PROSITE" id="PS50893">
    <property type="entry name" value="ABC_TRANSPORTER_2"/>
    <property type="match status" value="1"/>
</dbReference>
<organism evidence="10 11">
    <name type="scientific">Bordetella genomosp. 10</name>
    <dbReference type="NCBI Taxonomy" id="1416804"/>
    <lineage>
        <taxon>Bacteria</taxon>
        <taxon>Pseudomonadati</taxon>
        <taxon>Pseudomonadota</taxon>
        <taxon>Betaproteobacteria</taxon>
        <taxon>Burkholderiales</taxon>
        <taxon>Alcaligenaceae</taxon>
        <taxon>Bordetella</taxon>
    </lineage>
</organism>
<dbReference type="InterPro" id="IPR027417">
    <property type="entry name" value="P-loop_NTPase"/>
</dbReference>
<keyword evidence="11" id="KW-1185">Reference proteome</keyword>
<evidence type="ECO:0000256" key="7">
    <source>
        <dbReference type="ARBA" id="ARBA00023136"/>
    </source>
</evidence>
<dbReference type="Gene3D" id="3.40.50.300">
    <property type="entry name" value="P-loop containing nucleotide triphosphate hydrolases"/>
    <property type="match status" value="1"/>
</dbReference>
<comment type="similarity">
    <text evidence="1">Belongs to the ABC transporter superfamily.</text>
</comment>
<feature type="compositionally biased region" description="Low complexity" evidence="8">
    <location>
        <begin position="1"/>
        <end position="14"/>
    </location>
</feature>
<evidence type="ECO:0000313" key="11">
    <source>
        <dbReference type="Proteomes" id="UP000216020"/>
    </source>
</evidence>
<keyword evidence="2" id="KW-0813">Transport</keyword>
<evidence type="ECO:0000259" key="9">
    <source>
        <dbReference type="PROSITE" id="PS50893"/>
    </source>
</evidence>
<evidence type="ECO:0000313" key="10">
    <source>
        <dbReference type="EMBL" id="OZI37944.1"/>
    </source>
</evidence>
<keyword evidence="3" id="KW-1003">Cell membrane</keyword>
<dbReference type="SUPFAM" id="SSF52540">
    <property type="entry name" value="P-loop containing nucleoside triphosphate hydrolases"/>
    <property type="match status" value="1"/>
</dbReference>
<feature type="domain" description="ABC transporter" evidence="9">
    <location>
        <begin position="37"/>
        <end position="253"/>
    </location>
</feature>
<sequence>MSAVARAGHYGAPAAPAPRPPKEAATAATAAPGMPVARLRGVSRRFGRHDVLHALDLDIHEGEFLALIGKSGSGKSTLLRVLSGLDNGAQGQIEADAHTGYVFQDARLVPWRRVWENVTLGHGASRATRRALAAALLREVGLEDRLDAYPAALSGGQAQRCALCRALLRRPRLLLLDEPFGALDALTRMQMQALVARLWADHGMAALLVTHDVEEALLLADRVLVLDQGRIASRHDIAMARPRNRTDPALQALRERLLGELGLGANGGPRAI</sequence>
<dbReference type="Proteomes" id="UP000216020">
    <property type="component" value="Unassembled WGS sequence"/>
</dbReference>
<keyword evidence="6" id="KW-1278">Translocase</keyword>
<comment type="caution">
    <text evidence="10">The sequence shown here is derived from an EMBL/GenBank/DDBJ whole genome shotgun (WGS) entry which is preliminary data.</text>
</comment>
<keyword evidence="7" id="KW-0472">Membrane</keyword>
<dbReference type="GO" id="GO:0005524">
    <property type="term" value="F:ATP binding"/>
    <property type="evidence" value="ECO:0007669"/>
    <property type="project" value="UniProtKB-KW"/>
</dbReference>
<feature type="region of interest" description="Disordered" evidence="8">
    <location>
        <begin position="1"/>
        <end position="22"/>
    </location>
</feature>
<dbReference type="InterPro" id="IPR050166">
    <property type="entry name" value="ABC_transporter_ATP-bind"/>
</dbReference>
<evidence type="ECO:0000256" key="1">
    <source>
        <dbReference type="ARBA" id="ARBA00005417"/>
    </source>
</evidence>
<dbReference type="OrthoDB" id="9783039at2"/>